<name>A0A1N7CMZ1_9EURY</name>
<reference evidence="3" key="1">
    <citation type="submission" date="2017-01" db="EMBL/GenBank/DDBJ databases">
        <authorList>
            <person name="Varghese N."/>
            <person name="Submissions S."/>
        </authorList>
    </citation>
    <scope>NUCLEOTIDE SEQUENCE [LARGE SCALE GENOMIC DNA]</scope>
    <source>
        <strain evidence="3">CGMCC 1.7737</strain>
    </source>
</reference>
<evidence type="ECO:0000313" key="2">
    <source>
        <dbReference type="EMBL" id="SIR64905.1"/>
    </source>
</evidence>
<organism evidence="2 3">
    <name type="scientific">Haladaptatus litoreus</name>
    <dbReference type="NCBI Taxonomy" id="553468"/>
    <lineage>
        <taxon>Archaea</taxon>
        <taxon>Methanobacteriati</taxon>
        <taxon>Methanobacteriota</taxon>
        <taxon>Stenosarchaea group</taxon>
        <taxon>Halobacteria</taxon>
        <taxon>Halobacteriales</taxon>
        <taxon>Haladaptataceae</taxon>
        <taxon>Haladaptatus</taxon>
    </lineage>
</organism>
<evidence type="ECO:0008006" key="4">
    <source>
        <dbReference type="Google" id="ProtNLM"/>
    </source>
</evidence>
<proteinExistence type="predicted"/>
<dbReference type="Proteomes" id="UP000186914">
    <property type="component" value="Unassembled WGS sequence"/>
</dbReference>
<evidence type="ECO:0000313" key="3">
    <source>
        <dbReference type="Proteomes" id="UP000186914"/>
    </source>
</evidence>
<dbReference type="AlphaFoldDB" id="A0A1N7CMZ1"/>
<evidence type="ECO:0000256" key="1">
    <source>
        <dbReference type="SAM" id="Phobius"/>
    </source>
</evidence>
<protein>
    <recommendedName>
        <fullName evidence="4">Transcriptional initiation protein Tat</fullName>
    </recommendedName>
</protein>
<feature type="transmembrane region" description="Helical" evidence="1">
    <location>
        <begin position="12"/>
        <end position="35"/>
    </location>
</feature>
<keyword evidence="3" id="KW-1185">Reference proteome</keyword>
<keyword evidence="1" id="KW-0472">Membrane</keyword>
<accession>A0A1N7CMZ1</accession>
<keyword evidence="1" id="KW-0812">Transmembrane</keyword>
<dbReference type="RefSeq" id="WP_076431076.1">
    <property type="nucleotide sequence ID" value="NZ_FTNO01000003.1"/>
</dbReference>
<dbReference type="PROSITE" id="PS51318">
    <property type="entry name" value="TAT"/>
    <property type="match status" value="1"/>
</dbReference>
<sequence>MVPDISVTRRTLLAGSGVALGGSLVSTGLLAPAWLPDSVTDIALELYPEPPGHLWRPEISAEHADEAVELLEETVAQAKTLQERIDVNTLPEDLAFHLDNSDPSGGWLESARDESNPRERLFAATYGMQFAGEVIGYAKVVLDEVEPEALVDRGMQLRKETDAVLDSFADYAVSNPARDFAYLYATERQLSFARLNSHRSGIHAGGVASANDYSDRDVASTWGSHIQAKQYLRNARYYRDLYREGLSSDASSSMAVLNDAVTTLTNAINEFPRRDEMRTKIEDELELTHETPYGAARWELFALCYDNDFRFGFDADGYRTGHTVVRLVEVARALLARKAHAFTLSELDVSPDDSEYDSGHAFREKRRAVRTFRSVRNKYDSPFAGVLAQTASDRIRAGDIGVGDYEDDIPGWRERVEATTYYLVGTGQMRELGDVLGIVLDGWHTASLD</sequence>
<dbReference type="InterPro" id="IPR006311">
    <property type="entry name" value="TAT_signal"/>
</dbReference>
<gene>
    <name evidence="2" type="ORF">SAMN05421858_3114</name>
</gene>
<dbReference type="OrthoDB" id="269065at2157"/>
<dbReference type="EMBL" id="FTNO01000003">
    <property type="protein sequence ID" value="SIR64905.1"/>
    <property type="molecule type" value="Genomic_DNA"/>
</dbReference>
<keyword evidence="1" id="KW-1133">Transmembrane helix</keyword>